<feature type="chain" id="PRO_5022666161" description="SLH domain-containing protein" evidence="2">
    <location>
        <begin position="26"/>
        <end position="679"/>
    </location>
</feature>
<dbReference type="EMBL" id="VTPS01000031">
    <property type="protein sequence ID" value="TZE80641.1"/>
    <property type="molecule type" value="Genomic_DNA"/>
</dbReference>
<dbReference type="RefSeq" id="WP_149546341.1">
    <property type="nucleotide sequence ID" value="NZ_VTPS01000031.1"/>
</dbReference>
<dbReference type="Proteomes" id="UP000322976">
    <property type="component" value="Unassembled WGS sequence"/>
</dbReference>
<evidence type="ECO:0000256" key="2">
    <source>
        <dbReference type="SAM" id="SignalP"/>
    </source>
</evidence>
<dbReference type="InterPro" id="IPR032599">
    <property type="entry name" value="YcdB/YcdC_rep_domain"/>
</dbReference>
<dbReference type="Pfam" id="PF16244">
    <property type="entry name" value="DUF4901"/>
    <property type="match status" value="2"/>
</dbReference>
<evidence type="ECO:0000313" key="5">
    <source>
        <dbReference type="Proteomes" id="UP000322976"/>
    </source>
</evidence>
<feature type="domain" description="SLH" evidence="3">
    <location>
        <begin position="524"/>
        <end position="584"/>
    </location>
</feature>
<evidence type="ECO:0000256" key="1">
    <source>
        <dbReference type="ARBA" id="ARBA00022737"/>
    </source>
</evidence>
<evidence type="ECO:0000259" key="3">
    <source>
        <dbReference type="PROSITE" id="PS51272"/>
    </source>
</evidence>
<dbReference type="AlphaFoldDB" id="A0A5D8Q824"/>
<keyword evidence="1" id="KW-0677">Repeat</keyword>
<sequence>MKKSFAMALVLLFLVVTAVPRPGLAAEPKITLEEAIQKVKTLFDTSVYKNFTSSYNTYDNHSYWELNWDGKPGGLDVRIDAATGDIVSIYQFRNDDTIKGHSRLPSVKYEDAKKSAIGFLKKVAPDKYTSLHLDEGEVDKYNPYSYDFNFIRQIEGIDFPSNSATVRINSQNGIVESYDLNWEEYNFPDPSKILSIEEAGKIYSKQLGIRLIYKRFGDEIKLVYQPDYIHSIDAVSGNTVKAEDMGPLRGMGAGGDEQYAAMKKTELTPEEEKELSELEGLITENDAVRILQNKFPFLKGMTLDNSNMNSNKDKRYWYISFTSDESKEVAEGTITYAYFTLNAKTGEISSFNIRRKTFVDSAKDIGQDKAIQIANDFIKQEQPERFKNTVLDTKNIVQDYRGNYQIHYDRVVDGIAFPDNGFNITVDKNDGMVIQYQMSWEDHEFPKPDKILTTEDANNVALKNIGLKLQYSFKLNQDYAIKFQKENEQQVLLIYRLDIQYPYGYIYVDAYSGSLLDRNGKPIQKNSPLTDIEDSPYKEDIEILYGKGAITGDSFKPKENITQKDFLSMLVKAMDMGGYMEIENLPGGYEDIYTAAIQNRIIDKNEIDPDKVLTVDDGVRYAVRSLMLGDIAELNVYNGNGYLLLAKGLHILDGSEDGQLTKGMAAHIIVNTMRVMVTW</sequence>
<keyword evidence="2" id="KW-0732">Signal</keyword>
<reference evidence="4 5" key="1">
    <citation type="submission" date="2019-08" db="EMBL/GenBank/DDBJ databases">
        <title>Calorimonas adulescens gen. nov., sp. nov., an anaerobic thermophilic bacterium from Sakhalin hot spring.</title>
        <authorList>
            <person name="Khomyakova M.A."/>
            <person name="Merkel A.Y."/>
            <person name="Novikov A."/>
            <person name="Bonch-Osmolovskaya E.A."/>
            <person name="Slobodkin A.I."/>
        </authorList>
    </citation>
    <scope>NUCLEOTIDE SEQUENCE [LARGE SCALE GENOMIC DNA]</scope>
    <source>
        <strain evidence="4 5">A05MB</strain>
    </source>
</reference>
<keyword evidence="5" id="KW-1185">Reference proteome</keyword>
<dbReference type="PROSITE" id="PS51272">
    <property type="entry name" value="SLH"/>
    <property type="match status" value="1"/>
</dbReference>
<feature type="signal peptide" evidence="2">
    <location>
        <begin position="1"/>
        <end position="25"/>
    </location>
</feature>
<protein>
    <recommendedName>
        <fullName evidence="3">SLH domain-containing protein</fullName>
    </recommendedName>
</protein>
<accession>A0A5D8Q824</accession>
<dbReference type="InterPro" id="IPR001119">
    <property type="entry name" value="SLH_dom"/>
</dbReference>
<evidence type="ECO:0000313" key="4">
    <source>
        <dbReference type="EMBL" id="TZE80641.1"/>
    </source>
</evidence>
<organism evidence="4 5">
    <name type="scientific">Calorimonas adulescens</name>
    <dbReference type="NCBI Taxonomy" id="2606906"/>
    <lineage>
        <taxon>Bacteria</taxon>
        <taxon>Bacillati</taxon>
        <taxon>Bacillota</taxon>
        <taxon>Clostridia</taxon>
        <taxon>Thermoanaerobacterales</taxon>
        <taxon>Thermoanaerobacteraceae</taxon>
        <taxon>Calorimonas</taxon>
    </lineage>
</organism>
<gene>
    <name evidence="4" type="ORF">FWJ32_12725</name>
</gene>
<proteinExistence type="predicted"/>
<name>A0A5D8Q824_9THEO</name>
<dbReference type="Pfam" id="PF00395">
    <property type="entry name" value="SLH"/>
    <property type="match status" value="1"/>
</dbReference>
<comment type="caution">
    <text evidence="4">The sequence shown here is derived from an EMBL/GenBank/DDBJ whole genome shotgun (WGS) entry which is preliminary data.</text>
</comment>